<dbReference type="EMBL" id="AP012489">
    <property type="protein sequence ID" value="BAN91098.1"/>
    <property type="molecule type" value="Genomic_DNA"/>
</dbReference>
<dbReference type="KEGG" id="acj:ACAM_1629"/>
<dbReference type="STRING" id="1198449.ACAM_1629"/>
<dbReference type="AlphaFoldDB" id="U3TGG2"/>
<evidence type="ECO:0000313" key="2">
    <source>
        <dbReference type="Proteomes" id="UP000016887"/>
    </source>
</evidence>
<gene>
    <name evidence="1" type="ORF">ACAM_1629</name>
</gene>
<protein>
    <submittedName>
        <fullName evidence="1">Uncharacterized protein</fullName>
    </submittedName>
</protein>
<sequence>MGWATAGREVILGRGRAITYAFKRDSNKCLAFSLRVNQLGFIILEGDKHNNTELNIMIIEG</sequence>
<dbReference type="Proteomes" id="UP000016887">
    <property type="component" value="Chromosome"/>
</dbReference>
<keyword evidence="2" id="KW-1185">Reference proteome</keyword>
<accession>U3TGG2</accession>
<organism evidence="1 2">
    <name type="scientific">Aeropyrum camini SY1 = JCM 12091</name>
    <dbReference type="NCBI Taxonomy" id="1198449"/>
    <lineage>
        <taxon>Archaea</taxon>
        <taxon>Thermoproteota</taxon>
        <taxon>Thermoprotei</taxon>
        <taxon>Desulfurococcales</taxon>
        <taxon>Desulfurococcaceae</taxon>
        <taxon>Aeropyrum</taxon>
    </lineage>
</organism>
<reference evidence="1 2" key="1">
    <citation type="journal article" date="2013" name="Appl. Environ. Microbiol.">
        <title>Variation of the Virus-Related Elements within Syntenic Genomes of the Hyperthermophilic Archaeon Aeropyrum.</title>
        <authorList>
            <person name="Daifuku T."/>
            <person name="Yoshida T."/>
            <person name="Kitamura T."/>
            <person name="Kawaichi S."/>
            <person name="Inoue T."/>
            <person name="Nomura K."/>
            <person name="Yoshida Y."/>
            <person name="Kuno S."/>
            <person name="Sako Y."/>
        </authorList>
    </citation>
    <scope>NUCLEOTIDE SEQUENCE [LARGE SCALE GENOMIC DNA]</scope>
    <source>
        <strain evidence="1 2">SY1</strain>
    </source>
</reference>
<name>U3TGG2_9CREN</name>
<proteinExistence type="predicted"/>
<evidence type="ECO:0000313" key="1">
    <source>
        <dbReference type="EMBL" id="BAN91098.1"/>
    </source>
</evidence>